<protein>
    <submittedName>
        <fullName evidence="3">Glycosyltransferase involved in cell wall bisynthesis</fullName>
    </submittedName>
</protein>
<dbReference type="EMBL" id="FQWF01000005">
    <property type="protein sequence ID" value="SHG41144.1"/>
    <property type="molecule type" value="Genomic_DNA"/>
</dbReference>
<dbReference type="Proteomes" id="UP000184020">
    <property type="component" value="Unassembled WGS sequence"/>
</dbReference>
<dbReference type="GO" id="GO:0009103">
    <property type="term" value="P:lipopolysaccharide biosynthetic process"/>
    <property type="evidence" value="ECO:0007669"/>
    <property type="project" value="TreeGrafter"/>
</dbReference>
<keyword evidence="1 3" id="KW-0808">Transferase</keyword>
<dbReference type="InterPro" id="IPR001296">
    <property type="entry name" value="Glyco_trans_1"/>
</dbReference>
<evidence type="ECO:0000313" key="4">
    <source>
        <dbReference type="Proteomes" id="UP000184020"/>
    </source>
</evidence>
<reference evidence="4" key="1">
    <citation type="submission" date="2016-11" db="EMBL/GenBank/DDBJ databases">
        <authorList>
            <person name="Varghese N."/>
            <person name="Submissions S."/>
        </authorList>
    </citation>
    <scope>NUCLEOTIDE SEQUENCE [LARGE SCALE GENOMIC DNA]</scope>
    <source>
        <strain evidence="4">DSM 17659</strain>
    </source>
</reference>
<keyword evidence="4" id="KW-1185">Reference proteome</keyword>
<dbReference type="PANTHER" id="PTHR46401">
    <property type="entry name" value="GLYCOSYLTRANSFERASE WBBK-RELATED"/>
    <property type="match status" value="1"/>
</dbReference>
<dbReference type="Pfam" id="PF00534">
    <property type="entry name" value="Glycos_transf_1"/>
    <property type="match status" value="1"/>
</dbReference>
<dbReference type="STRING" id="229205.SAMN05444372_105242"/>
<proteinExistence type="predicted"/>
<evidence type="ECO:0000259" key="2">
    <source>
        <dbReference type="Pfam" id="PF00534"/>
    </source>
</evidence>
<name>A0A1M5JKN9_9FLAO</name>
<gene>
    <name evidence="3" type="ORF">SAMN05444372_105242</name>
</gene>
<sequence>MNILIITSVNYKQNGGILTQQNILIEILKNNGFEVELFILNKGKNKLYDFYLPFKPRDLYFKKKYEIVLLNDPHVGRLTWFTLLNKIKNKKKIYLFSHGWIFHDSQSIFRKIVFKMLSTIALSSIDKIFCVSPEDLQAVNFASNARLLWNPVVKIFDGLLNELSFNGEFVFIGMNNENKNLKKLILVFSHESMKLFKLHIIGSGTEQLKTLSKNVKIHGEITDEKIDNILKKSSYYISLSKYEGFGISIVEAMSYGLQAFLSNNVAHKYHIHQSKSGIILDYEINSMVDQINNFVAKKNEVPIESLINYASKYSVDVFQHELLHELRKT</sequence>
<feature type="domain" description="Glycosyl transferase family 1" evidence="2">
    <location>
        <begin position="169"/>
        <end position="298"/>
    </location>
</feature>
<evidence type="ECO:0000313" key="3">
    <source>
        <dbReference type="EMBL" id="SHG41144.1"/>
    </source>
</evidence>
<evidence type="ECO:0000256" key="1">
    <source>
        <dbReference type="ARBA" id="ARBA00022679"/>
    </source>
</evidence>
<dbReference type="Gene3D" id="3.40.50.2000">
    <property type="entry name" value="Glycogen Phosphorylase B"/>
    <property type="match status" value="2"/>
</dbReference>
<dbReference type="OrthoDB" id="9795746at2"/>
<dbReference type="PANTHER" id="PTHR46401:SF2">
    <property type="entry name" value="GLYCOSYLTRANSFERASE WBBK-RELATED"/>
    <property type="match status" value="1"/>
</dbReference>
<dbReference type="AlphaFoldDB" id="A0A1M5JKN9"/>
<accession>A0A1M5JKN9</accession>
<dbReference type="RefSeq" id="WP_073018746.1">
    <property type="nucleotide sequence ID" value="NZ_FQWF01000005.1"/>
</dbReference>
<organism evidence="3 4">
    <name type="scientific">Flavobacterium micromati</name>
    <dbReference type="NCBI Taxonomy" id="229205"/>
    <lineage>
        <taxon>Bacteria</taxon>
        <taxon>Pseudomonadati</taxon>
        <taxon>Bacteroidota</taxon>
        <taxon>Flavobacteriia</taxon>
        <taxon>Flavobacteriales</taxon>
        <taxon>Flavobacteriaceae</taxon>
        <taxon>Flavobacterium</taxon>
    </lineage>
</organism>
<dbReference type="SUPFAM" id="SSF53756">
    <property type="entry name" value="UDP-Glycosyltransferase/glycogen phosphorylase"/>
    <property type="match status" value="1"/>
</dbReference>
<dbReference type="GO" id="GO:0016757">
    <property type="term" value="F:glycosyltransferase activity"/>
    <property type="evidence" value="ECO:0007669"/>
    <property type="project" value="InterPro"/>
</dbReference>